<dbReference type="EMBL" id="NBIV01000027">
    <property type="protein sequence ID" value="PXF47194.1"/>
    <property type="molecule type" value="Genomic_DNA"/>
</dbReference>
<evidence type="ECO:0000256" key="3">
    <source>
        <dbReference type="ARBA" id="ARBA00023235"/>
    </source>
</evidence>
<dbReference type="OrthoDB" id="2530521at2759"/>
<dbReference type="PANTHER" id="PTHR10657">
    <property type="entry name" value="PEPTIDYL-PROLYL CIS-TRANS ISOMERASE"/>
    <property type="match status" value="1"/>
</dbReference>
<dbReference type="InterPro" id="IPR000297">
    <property type="entry name" value="PPIase_PpiC"/>
</dbReference>
<dbReference type="GO" id="GO:0005634">
    <property type="term" value="C:nucleus"/>
    <property type="evidence" value="ECO:0007669"/>
    <property type="project" value="TreeGrafter"/>
</dbReference>
<comment type="catalytic activity">
    <reaction evidence="1 5">
        <text>[protein]-peptidylproline (omega=180) = [protein]-peptidylproline (omega=0)</text>
        <dbReference type="Rhea" id="RHEA:16237"/>
        <dbReference type="Rhea" id="RHEA-COMP:10747"/>
        <dbReference type="Rhea" id="RHEA-COMP:10748"/>
        <dbReference type="ChEBI" id="CHEBI:83833"/>
        <dbReference type="ChEBI" id="CHEBI:83834"/>
        <dbReference type="EC" id="5.2.1.8"/>
    </reaction>
</comment>
<evidence type="ECO:0000256" key="2">
    <source>
        <dbReference type="ARBA" id="ARBA00023110"/>
    </source>
</evidence>
<dbReference type="STRING" id="448386.A0A2V3IYH7"/>
<organism evidence="7 8">
    <name type="scientific">Gracilariopsis chorda</name>
    <dbReference type="NCBI Taxonomy" id="448386"/>
    <lineage>
        <taxon>Eukaryota</taxon>
        <taxon>Rhodophyta</taxon>
        <taxon>Florideophyceae</taxon>
        <taxon>Rhodymeniophycidae</taxon>
        <taxon>Gracilariales</taxon>
        <taxon>Gracilariaceae</taxon>
        <taxon>Gracilariopsis</taxon>
    </lineage>
</organism>
<dbReference type="InterPro" id="IPR023058">
    <property type="entry name" value="PPIase_PpiC_CS"/>
</dbReference>
<dbReference type="EC" id="5.2.1.8" evidence="5"/>
<dbReference type="AlphaFoldDB" id="A0A2V3IYH7"/>
<dbReference type="Gene3D" id="3.10.50.40">
    <property type="match status" value="1"/>
</dbReference>
<evidence type="ECO:0000313" key="8">
    <source>
        <dbReference type="Proteomes" id="UP000247409"/>
    </source>
</evidence>
<dbReference type="GO" id="GO:0005829">
    <property type="term" value="C:cytosol"/>
    <property type="evidence" value="ECO:0007669"/>
    <property type="project" value="TreeGrafter"/>
</dbReference>
<keyword evidence="2 4" id="KW-0697">Rotamase</keyword>
<dbReference type="InterPro" id="IPR046357">
    <property type="entry name" value="PPIase_dom_sf"/>
</dbReference>
<evidence type="ECO:0000259" key="6">
    <source>
        <dbReference type="PROSITE" id="PS50198"/>
    </source>
</evidence>
<reference evidence="7 8" key="1">
    <citation type="journal article" date="2018" name="Mol. Biol. Evol.">
        <title>Analysis of the draft genome of the red seaweed Gracilariopsis chorda provides insights into genome size evolution in Rhodophyta.</title>
        <authorList>
            <person name="Lee J."/>
            <person name="Yang E.C."/>
            <person name="Graf L."/>
            <person name="Yang J.H."/>
            <person name="Qiu H."/>
            <person name="Zel Zion U."/>
            <person name="Chan C.X."/>
            <person name="Stephens T.G."/>
            <person name="Weber A.P.M."/>
            <person name="Boo G.H."/>
            <person name="Boo S.M."/>
            <person name="Kim K.M."/>
            <person name="Shin Y."/>
            <person name="Jung M."/>
            <person name="Lee S.J."/>
            <person name="Yim H.S."/>
            <person name="Lee J.H."/>
            <person name="Bhattacharya D."/>
            <person name="Yoon H.S."/>
        </authorList>
    </citation>
    <scope>NUCLEOTIDE SEQUENCE [LARGE SCALE GENOMIC DNA]</scope>
    <source>
        <strain evidence="7 8">SKKU-2015</strain>
        <tissue evidence="7">Whole body</tissue>
    </source>
</reference>
<dbReference type="Pfam" id="PF00639">
    <property type="entry name" value="Rotamase"/>
    <property type="match status" value="1"/>
</dbReference>
<keyword evidence="3 4" id="KW-0413">Isomerase</keyword>
<evidence type="ECO:0000256" key="4">
    <source>
        <dbReference type="PROSITE-ProRule" id="PRU00278"/>
    </source>
</evidence>
<dbReference type="FunFam" id="3.10.50.40:FF:000010">
    <property type="entry name" value="Peptidyl-prolyl cis-trans isomerase Pin1"/>
    <property type="match status" value="1"/>
</dbReference>
<gene>
    <name evidence="7" type="ORF">BWQ96_02969</name>
</gene>
<evidence type="ECO:0000256" key="1">
    <source>
        <dbReference type="ARBA" id="ARBA00000971"/>
    </source>
</evidence>
<dbReference type="Proteomes" id="UP000247409">
    <property type="component" value="Unassembled WGS sequence"/>
</dbReference>
<sequence>MSQVRCRHLLVKHSGSRRPSSWKSENITRSKEQALEMLAEFRERIVLGQVSFEELASTESDCSSARNGGDLGFFARGQMQKPFEDVAFGLEVNELSGLVETNSGLHVIKRIA</sequence>
<proteinExistence type="predicted"/>
<dbReference type="PROSITE" id="PS01096">
    <property type="entry name" value="PPIC_PPIASE_1"/>
    <property type="match status" value="1"/>
</dbReference>
<dbReference type="PROSITE" id="PS50198">
    <property type="entry name" value="PPIC_PPIASE_2"/>
    <property type="match status" value="1"/>
</dbReference>
<evidence type="ECO:0000256" key="5">
    <source>
        <dbReference type="RuleBase" id="RU363014"/>
    </source>
</evidence>
<name>A0A2V3IYH7_9FLOR</name>
<dbReference type="PANTHER" id="PTHR10657:SF4">
    <property type="entry name" value="PEPTIDYL-PROLYL CIS-TRANS ISOMERASE-RELATED"/>
    <property type="match status" value="1"/>
</dbReference>
<dbReference type="SUPFAM" id="SSF54534">
    <property type="entry name" value="FKBP-like"/>
    <property type="match status" value="1"/>
</dbReference>
<dbReference type="GO" id="GO:0003755">
    <property type="term" value="F:peptidyl-prolyl cis-trans isomerase activity"/>
    <property type="evidence" value="ECO:0007669"/>
    <property type="project" value="UniProtKB-UniRule"/>
</dbReference>
<keyword evidence="8" id="KW-1185">Reference proteome</keyword>
<feature type="domain" description="PpiC" evidence="6">
    <location>
        <begin position="1"/>
        <end position="112"/>
    </location>
</feature>
<accession>A0A2V3IYH7</accession>
<evidence type="ECO:0000313" key="7">
    <source>
        <dbReference type="EMBL" id="PXF47194.1"/>
    </source>
</evidence>
<comment type="caution">
    <text evidence="7">The sequence shown here is derived from an EMBL/GenBank/DDBJ whole genome shotgun (WGS) entry which is preliminary data.</text>
</comment>
<dbReference type="InterPro" id="IPR051370">
    <property type="entry name" value="PPIase_Pin1"/>
</dbReference>
<protein>
    <recommendedName>
        <fullName evidence="5">Peptidyl-prolyl cis-trans isomerase</fullName>
        <ecNumber evidence="5">5.2.1.8</ecNumber>
    </recommendedName>
</protein>